<protein>
    <recommendedName>
        <fullName evidence="3">Alpha/beta hydrolase fold-3 domain-containing protein</fullName>
    </recommendedName>
</protein>
<dbReference type="PANTHER" id="PTHR48081">
    <property type="entry name" value="AB HYDROLASE SUPERFAMILY PROTEIN C4A8.06C"/>
    <property type="match status" value="1"/>
</dbReference>
<feature type="domain" description="Alpha/beta hydrolase fold-3" evidence="3">
    <location>
        <begin position="123"/>
        <end position="220"/>
    </location>
</feature>
<dbReference type="PANTHER" id="PTHR48081:SF33">
    <property type="entry name" value="KYNURENINE FORMAMIDASE"/>
    <property type="match status" value="1"/>
</dbReference>
<evidence type="ECO:0000256" key="2">
    <source>
        <dbReference type="SAM" id="Phobius"/>
    </source>
</evidence>
<evidence type="ECO:0000256" key="1">
    <source>
        <dbReference type="ARBA" id="ARBA00022801"/>
    </source>
</evidence>
<dbReference type="InterPro" id="IPR050300">
    <property type="entry name" value="GDXG_lipolytic_enzyme"/>
</dbReference>
<keyword evidence="1" id="KW-0378">Hydrolase</keyword>
<evidence type="ECO:0000313" key="4">
    <source>
        <dbReference type="EMBL" id="KAK9902205.1"/>
    </source>
</evidence>
<evidence type="ECO:0000313" key="5">
    <source>
        <dbReference type="Proteomes" id="UP001491310"/>
    </source>
</evidence>
<dbReference type="Gene3D" id="3.40.50.1820">
    <property type="entry name" value="alpha/beta hydrolase"/>
    <property type="match status" value="1"/>
</dbReference>
<dbReference type="InterPro" id="IPR029058">
    <property type="entry name" value="AB_hydrolase_fold"/>
</dbReference>
<dbReference type="InterPro" id="IPR013094">
    <property type="entry name" value="AB_hydrolase_3"/>
</dbReference>
<dbReference type="Pfam" id="PF07859">
    <property type="entry name" value="Abhydrolase_3"/>
    <property type="match status" value="1"/>
</dbReference>
<dbReference type="EMBL" id="JALJOT010000016">
    <property type="protein sequence ID" value="KAK9902205.1"/>
    <property type="molecule type" value="Genomic_DNA"/>
</dbReference>
<keyword evidence="5" id="KW-1185">Reference proteome</keyword>
<keyword evidence="2" id="KW-0472">Membrane</keyword>
<comment type="caution">
    <text evidence="4">The sequence shown here is derived from an EMBL/GenBank/DDBJ whole genome shotgun (WGS) entry which is preliminary data.</text>
</comment>
<accession>A0ABR2YCK2</accession>
<dbReference type="Proteomes" id="UP001491310">
    <property type="component" value="Unassembled WGS sequence"/>
</dbReference>
<keyword evidence="2" id="KW-1133">Transmembrane helix</keyword>
<feature type="transmembrane region" description="Helical" evidence="2">
    <location>
        <begin position="341"/>
        <end position="364"/>
    </location>
</feature>
<sequence length="367" mass="39477">MGQFLEAFKGAQIELQQCPGNRERIFTLLRITRLLASETLGALSMVPFGWRALQAHRALESYSGQRDKLLSVSIARDVRYGAMPRNVMDIYVPASTAHIPEIDGSPLSDDTGLASASGRPVALFCHGGVWCSGEKWHYAPIATRLAQQGILTCVLQYSLYPEARAQDMVAEVSSALSWTLDNITQYGGNPSKVTALGHSAGAQLLAMVLIHRARQASQQSPTKGRRKAAAQTAAAPDCRMPARFIGMAGVYDIGKHYEYEAARGVQYLSTMERAMGGAARFASQSPAAILARAAARSSGQKTSEPAERFGRLHGEALAERVGFHRGGFALGPSTAHAKAPMLFYTCSFTISLALLSVLMINGVFPDS</sequence>
<proteinExistence type="predicted"/>
<name>A0ABR2YCK2_9CHLO</name>
<keyword evidence="2" id="KW-0812">Transmembrane</keyword>
<gene>
    <name evidence="4" type="ORF">WJX75_007741</name>
</gene>
<evidence type="ECO:0000259" key="3">
    <source>
        <dbReference type="Pfam" id="PF07859"/>
    </source>
</evidence>
<organism evidence="4 5">
    <name type="scientific">Coccomyxa subellipsoidea</name>
    <dbReference type="NCBI Taxonomy" id="248742"/>
    <lineage>
        <taxon>Eukaryota</taxon>
        <taxon>Viridiplantae</taxon>
        <taxon>Chlorophyta</taxon>
        <taxon>core chlorophytes</taxon>
        <taxon>Trebouxiophyceae</taxon>
        <taxon>Trebouxiophyceae incertae sedis</taxon>
        <taxon>Coccomyxaceae</taxon>
        <taxon>Coccomyxa</taxon>
    </lineage>
</organism>
<reference evidence="4 5" key="1">
    <citation type="journal article" date="2024" name="Nat. Commun.">
        <title>Phylogenomics reveals the evolutionary origins of lichenization in chlorophyte algae.</title>
        <authorList>
            <person name="Puginier C."/>
            <person name="Libourel C."/>
            <person name="Otte J."/>
            <person name="Skaloud P."/>
            <person name="Haon M."/>
            <person name="Grisel S."/>
            <person name="Petersen M."/>
            <person name="Berrin J.G."/>
            <person name="Delaux P.M."/>
            <person name="Dal Grande F."/>
            <person name="Keller J."/>
        </authorList>
    </citation>
    <scope>NUCLEOTIDE SEQUENCE [LARGE SCALE GENOMIC DNA]</scope>
    <source>
        <strain evidence="4 5">SAG 216-7</strain>
    </source>
</reference>
<dbReference type="SUPFAM" id="SSF53474">
    <property type="entry name" value="alpha/beta-Hydrolases"/>
    <property type="match status" value="1"/>
</dbReference>